<dbReference type="InterPro" id="IPR011009">
    <property type="entry name" value="Kinase-like_dom_sf"/>
</dbReference>
<dbReference type="Proteomes" id="UP000682733">
    <property type="component" value="Unassembled WGS sequence"/>
</dbReference>
<dbReference type="EMBL" id="CAJOBC010097720">
    <property type="protein sequence ID" value="CAF4449532.1"/>
    <property type="molecule type" value="Genomic_DNA"/>
</dbReference>
<dbReference type="GO" id="GO:0005737">
    <property type="term" value="C:cytoplasm"/>
    <property type="evidence" value="ECO:0007669"/>
    <property type="project" value="TreeGrafter"/>
</dbReference>
<evidence type="ECO:0000313" key="5">
    <source>
        <dbReference type="EMBL" id="CAF4449532.1"/>
    </source>
</evidence>
<gene>
    <name evidence="3" type="ORF">GPM918_LOCUS41139</name>
    <name evidence="2" type="ORF">OVA965_LOCUS37353</name>
    <name evidence="5" type="ORF">SRO942_LOCUS42157</name>
    <name evidence="4" type="ORF">TMI583_LOCUS38430</name>
</gene>
<dbReference type="Pfam" id="PF00069">
    <property type="entry name" value="Pkinase"/>
    <property type="match status" value="1"/>
</dbReference>
<dbReference type="Gene3D" id="1.10.510.10">
    <property type="entry name" value="Transferase(Phosphotransferase) domain 1"/>
    <property type="match status" value="1"/>
</dbReference>
<organism evidence="3 6">
    <name type="scientific">Didymodactylos carnosus</name>
    <dbReference type="NCBI Taxonomy" id="1234261"/>
    <lineage>
        <taxon>Eukaryota</taxon>
        <taxon>Metazoa</taxon>
        <taxon>Spiralia</taxon>
        <taxon>Gnathifera</taxon>
        <taxon>Rotifera</taxon>
        <taxon>Eurotatoria</taxon>
        <taxon>Bdelloidea</taxon>
        <taxon>Philodinida</taxon>
        <taxon>Philodinidae</taxon>
        <taxon>Didymodactylos</taxon>
    </lineage>
</organism>
<dbReference type="EMBL" id="CAJNOQ010031748">
    <property type="protein sequence ID" value="CAF1581646.1"/>
    <property type="molecule type" value="Genomic_DNA"/>
</dbReference>
<dbReference type="PROSITE" id="PS50011">
    <property type="entry name" value="PROTEIN_KINASE_DOM"/>
    <property type="match status" value="1"/>
</dbReference>
<keyword evidence="6" id="KW-1185">Reference proteome</keyword>
<evidence type="ECO:0000313" key="3">
    <source>
        <dbReference type="EMBL" id="CAF1581646.1"/>
    </source>
</evidence>
<dbReference type="EMBL" id="CAJOBA010057230">
    <property type="protein sequence ID" value="CAF4298511.1"/>
    <property type="molecule type" value="Genomic_DNA"/>
</dbReference>
<protein>
    <recommendedName>
        <fullName evidence="1">Protein kinase domain-containing protein</fullName>
    </recommendedName>
</protein>
<name>A0A815ZEZ5_9BILA</name>
<dbReference type="InterPro" id="IPR008271">
    <property type="entry name" value="Ser/Thr_kinase_AS"/>
</dbReference>
<dbReference type="GO" id="GO:0005524">
    <property type="term" value="F:ATP binding"/>
    <property type="evidence" value="ECO:0007669"/>
    <property type="project" value="InterPro"/>
</dbReference>
<evidence type="ECO:0000259" key="1">
    <source>
        <dbReference type="PROSITE" id="PS50011"/>
    </source>
</evidence>
<dbReference type="AlphaFoldDB" id="A0A815ZEZ5"/>
<dbReference type="PROSITE" id="PS00108">
    <property type="entry name" value="PROTEIN_KINASE_ST"/>
    <property type="match status" value="1"/>
</dbReference>
<dbReference type="GO" id="GO:0004674">
    <property type="term" value="F:protein serine/threonine kinase activity"/>
    <property type="evidence" value="ECO:0007669"/>
    <property type="project" value="InterPro"/>
</dbReference>
<dbReference type="PANTHER" id="PTHR24348">
    <property type="entry name" value="SERINE/THREONINE-PROTEIN KINASE UNC-51-RELATED"/>
    <property type="match status" value="1"/>
</dbReference>
<accession>A0A815ZEZ5</accession>
<evidence type="ECO:0000313" key="4">
    <source>
        <dbReference type="EMBL" id="CAF4298511.1"/>
    </source>
</evidence>
<proteinExistence type="predicted"/>
<dbReference type="GO" id="GO:0010506">
    <property type="term" value="P:regulation of autophagy"/>
    <property type="evidence" value="ECO:0007669"/>
    <property type="project" value="InterPro"/>
</dbReference>
<reference evidence="3" key="1">
    <citation type="submission" date="2021-02" db="EMBL/GenBank/DDBJ databases">
        <authorList>
            <person name="Nowell W R."/>
        </authorList>
    </citation>
    <scope>NUCLEOTIDE SEQUENCE</scope>
</reference>
<dbReference type="SUPFAM" id="SSF56112">
    <property type="entry name" value="Protein kinase-like (PK-like)"/>
    <property type="match status" value="1"/>
</dbReference>
<dbReference type="OrthoDB" id="10261027at2759"/>
<dbReference type="SMART" id="SM00220">
    <property type="entry name" value="S_TKc"/>
    <property type="match status" value="1"/>
</dbReference>
<feature type="domain" description="Protein kinase" evidence="1">
    <location>
        <begin position="3"/>
        <end position="192"/>
    </location>
</feature>
<sequence>MNFVLGQVLGEGSAGIVYQGTWNNRVVAIKKFVGQHTRHAEQEMKLLRTLNHPNIIQCFDHQQDRTDTYLIMEFIEGGTLFEYIQRSYDEMNTNSYWYKCKSIANDIAQGMNYLHERNVIHGDLKSHNILLQLNEEQAKICDFGLSKTMSDTRSHMTTPTKRYTSAQGTCNLSDPKMKLSLAIRGKVTNREL</sequence>
<dbReference type="InterPro" id="IPR000719">
    <property type="entry name" value="Prot_kinase_dom"/>
</dbReference>
<comment type="caution">
    <text evidence="3">The sequence shown here is derived from an EMBL/GenBank/DDBJ whole genome shotgun (WGS) entry which is preliminary data.</text>
</comment>
<dbReference type="InterPro" id="IPR045269">
    <property type="entry name" value="Atg1-like"/>
</dbReference>
<dbReference type="Proteomes" id="UP000677228">
    <property type="component" value="Unassembled WGS sequence"/>
</dbReference>
<dbReference type="EMBL" id="CAJNOK010035154">
    <property type="protein sequence ID" value="CAF1510581.1"/>
    <property type="molecule type" value="Genomic_DNA"/>
</dbReference>
<evidence type="ECO:0000313" key="2">
    <source>
        <dbReference type="EMBL" id="CAF1510581.1"/>
    </source>
</evidence>
<dbReference type="Proteomes" id="UP000663829">
    <property type="component" value="Unassembled WGS sequence"/>
</dbReference>
<dbReference type="Proteomes" id="UP000681722">
    <property type="component" value="Unassembled WGS sequence"/>
</dbReference>
<evidence type="ECO:0000313" key="6">
    <source>
        <dbReference type="Proteomes" id="UP000663829"/>
    </source>
</evidence>
<dbReference type="GO" id="GO:0006914">
    <property type="term" value="P:autophagy"/>
    <property type="evidence" value="ECO:0007669"/>
    <property type="project" value="UniProtKB-ARBA"/>
</dbReference>